<dbReference type="EMBL" id="CP144921">
    <property type="protein sequence ID" value="WWA29210.1"/>
    <property type="molecule type" value="Genomic_DNA"/>
</dbReference>
<gene>
    <name evidence="2" type="ORF">V5G21_15930</name>
</gene>
<feature type="coiled-coil region" evidence="1">
    <location>
        <begin position="2"/>
        <end position="29"/>
    </location>
</feature>
<accession>A0ABZ2CUZ9</accession>
<evidence type="ECO:0000313" key="3">
    <source>
        <dbReference type="Proteomes" id="UP001341136"/>
    </source>
</evidence>
<dbReference type="RefSeq" id="WP_011246140.1">
    <property type="nucleotide sequence ID" value="NZ_CP144921.1"/>
</dbReference>
<dbReference type="Proteomes" id="UP001341136">
    <property type="component" value="Chromosome"/>
</dbReference>
<evidence type="ECO:0000256" key="1">
    <source>
        <dbReference type="SAM" id="Coils"/>
    </source>
</evidence>
<proteinExistence type="predicted"/>
<keyword evidence="3" id="KW-1185">Reference proteome</keyword>
<dbReference type="GeneID" id="86925398"/>
<sequence length="49" mass="5775">MTQSEKEKLIALEKQIKKLSAQVDELKNSNHHTKFEILETDRCLVQTYN</sequence>
<name>A0ABZ2CUZ9_9BACI</name>
<organism evidence="2 3">
    <name type="scientific">Shouchella rhizosphaerae</name>
    <dbReference type="NCBI Taxonomy" id="866786"/>
    <lineage>
        <taxon>Bacteria</taxon>
        <taxon>Bacillati</taxon>
        <taxon>Bacillota</taxon>
        <taxon>Bacilli</taxon>
        <taxon>Bacillales</taxon>
        <taxon>Bacillaceae</taxon>
        <taxon>Shouchella</taxon>
    </lineage>
</organism>
<protein>
    <submittedName>
        <fullName evidence="2">Uncharacterized protein</fullName>
    </submittedName>
</protein>
<keyword evidence="1" id="KW-0175">Coiled coil</keyword>
<reference evidence="2 3" key="1">
    <citation type="submission" date="2024-01" db="EMBL/GenBank/DDBJ databases">
        <title>Culturomics analysis of mouse respiratory tract.</title>
        <authorList>
            <person name="Phillips A.M."/>
            <person name="Collette N.M."/>
            <person name="Mageeney C.M."/>
            <person name="Sinha A."/>
            <person name="Hern K.E."/>
            <person name="Arkin A.P."/>
            <person name="Williams K.P."/>
            <person name="Branda S."/>
        </authorList>
    </citation>
    <scope>NUCLEOTIDE SEQUENCE [LARGE SCALE GENOMIC DNA]</scope>
    <source>
        <strain evidence="2 3">CP20</strain>
    </source>
</reference>
<evidence type="ECO:0000313" key="2">
    <source>
        <dbReference type="EMBL" id="WWA29210.1"/>
    </source>
</evidence>